<organism evidence="1 2">
    <name type="scientific">Takifugu flavidus</name>
    <name type="common">sansaifugu</name>
    <dbReference type="NCBI Taxonomy" id="433684"/>
    <lineage>
        <taxon>Eukaryota</taxon>
        <taxon>Metazoa</taxon>
        <taxon>Chordata</taxon>
        <taxon>Craniata</taxon>
        <taxon>Vertebrata</taxon>
        <taxon>Euteleostomi</taxon>
        <taxon>Actinopterygii</taxon>
        <taxon>Neopterygii</taxon>
        <taxon>Teleostei</taxon>
        <taxon>Neoteleostei</taxon>
        <taxon>Acanthomorphata</taxon>
        <taxon>Eupercaria</taxon>
        <taxon>Tetraodontiformes</taxon>
        <taxon>Tetradontoidea</taxon>
        <taxon>Tetraodontidae</taxon>
        <taxon>Takifugu</taxon>
    </lineage>
</organism>
<gene>
    <name evidence="1" type="ORF">D4764_20G0001450</name>
</gene>
<dbReference type="AlphaFoldDB" id="A0A5C6NG09"/>
<evidence type="ECO:0000313" key="2">
    <source>
        <dbReference type="Proteomes" id="UP000324091"/>
    </source>
</evidence>
<name>A0A5C6NG09_9TELE</name>
<dbReference type="EMBL" id="RHFK02000013">
    <property type="protein sequence ID" value="TWW66113.1"/>
    <property type="molecule type" value="Genomic_DNA"/>
</dbReference>
<keyword evidence="2" id="KW-1185">Reference proteome</keyword>
<evidence type="ECO:0000313" key="1">
    <source>
        <dbReference type="EMBL" id="TWW66113.1"/>
    </source>
</evidence>
<dbReference type="Proteomes" id="UP000324091">
    <property type="component" value="Chromosome 20"/>
</dbReference>
<accession>A0A5C6NG09</accession>
<proteinExistence type="predicted"/>
<comment type="caution">
    <text evidence="1">The sequence shown here is derived from an EMBL/GenBank/DDBJ whole genome shotgun (WGS) entry which is preliminary data.</text>
</comment>
<protein>
    <submittedName>
        <fullName evidence="1">Uncharacterized protein</fullName>
    </submittedName>
</protein>
<reference evidence="1 2" key="1">
    <citation type="submission" date="2019-04" db="EMBL/GenBank/DDBJ databases">
        <title>Chromosome genome assembly for Takifugu flavidus.</title>
        <authorList>
            <person name="Xiao S."/>
        </authorList>
    </citation>
    <scope>NUCLEOTIDE SEQUENCE [LARGE SCALE GENOMIC DNA]</scope>
    <source>
        <strain evidence="1">HTHZ2018</strain>
        <tissue evidence="1">Muscle</tissue>
    </source>
</reference>
<sequence length="73" mass="7960">MQPCWTLPHSLFLSICQSCNMQSNSSVNQEIYVLASSKSGSPLSSSPWVSSASDVILPETKQVRQSLSSRQSL</sequence>